<proteinExistence type="predicted"/>
<gene>
    <name evidence="3" type="ORF">J0I24_10485</name>
</gene>
<organism evidence="3 4">
    <name type="scientific">Thiomonas arsenitoxydans (strain DSM 22701 / CIP 110005 / 3As)</name>
    <dbReference type="NCBI Taxonomy" id="426114"/>
    <lineage>
        <taxon>Bacteria</taxon>
        <taxon>Pseudomonadati</taxon>
        <taxon>Pseudomonadota</taxon>
        <taxon>Betaproteobacteria</taxon>
        <taxon>Burkholderiales</taxon>
        <taxon>Thiomonas</taxon>
    </lineage>
</organism>
<feature type="coiled-coil region" evidence="1">
    <location>
        <begin position="168"/>
        <end position="231"/>
    </location>
</feature>
<dbReference type="InterPro" id="IPR014345">
    <property type="entry name" value="XrtA_polysacc_chain"/>
</dbReference>
<evidence type="ECO:0000313" key="4">
    <source>
        <dbReference type="Proteomes" id="UP000664800"/>
    </source>
</evidence>
<feature type="transmembrane region" description="Helical" evidence="2">
    <location>
        <begin position="446"/>
        <end position="469"/>
    </location>
</feature>
<dbReference type="RefSeq" id="WP_276730688.1">
    <property type="nucleotide sequence ID" value="NZ_JAFKMR010000020.1"/>
</dbReference>
<evidence type="ECO:0000256" key="2">
    <source>
        <dbReference type="SAM" id="Phobius"/>
    </source>
</evidence>
<keyword evidence="1" id="KW-0175">Coiled coil</keyword>
<dbReference type="InterPro" id="IPR050445">
    <property type="entry name" value="Bact_polysacc_biosynth/exp"/>
</dbReference>
<reference evidence="3" key="1">
    <citation type="submission" date="2021-02" db="EMBL/GenBank/DDBJ databases">
        <title>Thiocyanate and organic carbon inputs drive convergent selection for specific autotrophic Afipia and Thiobacillus strains within complex microbiomes.</title>
        <authorList>
            <person name="Huddy R.J."/>
            <person name="Sachdeva R."/>
            <person name="Kadzinga F."/>
            <person name="Kantor R.S."/>
            <person name="Harrison S.T.L."/>
            <person name="Banfield J.F."/>
        </authorList>
    </citation>
    <scope>NUCLEOTIDE SEQUENCE</scope>
    <source>
        <strain evidence="3">SCN18_13_7_16_R3_B_64_19</strain>
    </source>
</reference>
<evidence type="ECO:0000256" key="1">
    <source>
        <dbReference type="SAM" id="Coils"/>
    </source>
</evidence>
<dbReference type="NCBIfam" id="TIGR03007">
    <property type="entry name" value="pepcterm_ChnLen"/>
    <property type="match status" value="1"/>
</dbReference>
<evidence type="ECO:0000313" key="3">
    <source>
        <dbReference type="EMBL" id="MBN8744719.1"/>
    </source>
</evidence>
<dbReference type="PANTHER" id="PTHR32309:SF13">
    <property type="entry name" value="FERRIC ENTEROBACTIN TRANSPORT PROTEIN FEPE"/>
    <property type="match status" value="1"/>
</dbReference>
<feature type="transmembrane region" description="Helical" evidence="2">
    <location>
        <begin position="20"/>
        <end position="40"/>
    </location>
</feature>
<keyword evidence="2" id="KW-0472">Membrane</keyword>
<comment type="caution">
    <text evidence="3">The sequence shown here is derived from an EMBL/GenBank/DDBJ whole genome shotgun (WGS) entry which is preliminary data.</text>
</comment>
<protein>
    <recommendedName>
        <fullName evidence="5">Lipopolysaccharide biosynthesis protein</fullName>
    </recommendedName>
</protein>
<dbReference type="PANTHER" id="PTHR32309">
    <property type="entry name" value="TYROSINE-PROTEIN KINASE"/>
    <property type="match status" value="1"/>
</dbReference>
<dbReference type="GO" id="GO:0004713">
    <property type="term" value="F:protein tyrosine kinase activity"/>
    <property type="evidence" value="ECO:0007669"/>
    <property type="project" value="TreeGrafter"/>
</dbReference>
<dbReference type="EMBL" id="JAFKMR010000020">
    <property type="protein sequence ID" value="MBN8744719.1"/>
    <property type="molecule type" value="Genomic_DNA"/>
</dbReference>
<dbReference type="AlphaFoldDB" id="A0A8I1MX35"/>
<keyword evidence="2" id="KW-0812">Transmembrane</keyword>
<dbReference type="Proteomes" id="UP000664800">
    <property type="component" value="Unassembled WGS sequence"/>
</dbReference>
<evidence type="ECO:0008006" key="5">
    <source>
        <dbReference type="Google" id="ProtNLM"/>
    </source>
</evidence>
<feature type="transmembrane region" description="Helical" evidence="2">
    <location>
        <begin position="509"/>
        <end position="529"/>
    </location>
</feature>
<accession>A0A8I1MX35</accession>
<dbReference type="Gene3D" id="1.20.58.60">
    <property type="match status" value="1"/>
</dbReference>
<feature type="coiled-coil region" evidence="1">
    <location>
        <begin position="342"/>
        <end position="376"/>
    </location>
</feature>
<keyword evidence="2" id="KW-1133">Transmembrane helix</keyword>
<dbReference type="GO" id="GO:0005886">
    <property type="term" value="C:plasma membrane"/>
    <property type="evidence" value="ECO:0007669"/>
    <property type="project" value="TreeGrafter"/>
</dbReference>
<sequence length="535" mass="58734">MNDLLRPLFNLLPGMWDRRWVGLLTAWVIMALGGIGVAMFHERYMASARVYVDTQTLLKPLMQGLTVQPNIDDQVAMVARTLLARPNLERLVREKHLAVDDGQPESVNRTVDQLLKSIKLGINARENLYSVSYVNSDPQVALGVVKDLVNMFLTSGIGGKQQDTQQALNFLDTQVADYGRQLSAAEQKLKDFKTQHPGYSGAANVDYYTRVNQASDQLSQLQGQLSAAIAARNAISGQMRGESPTISVTSPYMAAAAGPAAPGVPASVLDVDRRIQEQRARLDDLLQRYTNDYPDVISARQTLARLEAERKSRLKAAAEHPAQAAEQAPMAANTISTANPAYQQLRVQVAQADANVASLQAQVGEAQARLAELRSQANKMPALDQQYAELMRGYDVIRKSYDDLVARRQSAGLTQSVDASSQLAVFRVVDPPRVEQRPLFPSKPMLIALLVFFALACGVAASFIVSQIMPTYHSPRHLRETIDRPVLGSISLLNSPEILSHDKRNNMNLALGIAGLVLIGLLWAIWAHFTRQPGV</sequence>
<name>A0A8I1MX35_THIA3</name>